<dbReference type="Proteomes" id="UP001140094">
    <property type="component" value="Unassembled WGS sequence"/>
</dbReference>
<dbReference type="OrthoDB" id="5132116at2759"/>
<sequence length="470" mass="52173">MPTYGGDEVNALVIDVGSTWTRAGFAGEDLPKAYFPSHVGYLESEVEVSETLDSPKENDNAATSSAAATSDQDVEMGDASADDAQKHEEATNGTSKKSKKKMRQFFVGDTESAVWRPGMEIGGPLERGLVKDWDIYEKIWEHAFKSQLRVNPEEHPVMVNEAAWNTSELRTKLIEMAFEKFQCPAFYVCKNPVLAAFGTGRHTGLVLDVGGDMASACAVYEGFCLTKTIQKQELGGELVSSQIMEKLKDDYQYEPTPLFDIKSKAPVDILQKPDVVRYNREGTTASYLQEMRLRAMLEFKETTCEVLERPFNADYANNKPLKPFEFPDGFNISLGAMRFAMPEILFNPNQFMVKRPQRLEGANLVGIHELAIKSAMSSDVDLRPQLLNSVVLAGGSSLFPGLVDRLSLTLQQSIASSRIKMYCPNSNTERKVTAWLGGSVLASLGTFHQLWISRAEYDEHGASIVDKKCQ</sequence>
<feature type="region of interest" description="Disordered" evidence="2">
    <location>
        <begin position="46"/>
        <end position="101"/>
    </location>
</feature>
<keyword evidence="4" id="KW-1185">Reference proteome</keyword>
<protein>
    <submittedName>
        <fullName evidence="3">NuA4 histone acetyltransferase subunit</fullName>
    </submittedName>
</protein>
<name>A0A9W8HQV6_9FUNG</name>
<evidence type="ECO:0000313" key="4">
    <source>
        <dbReference type="Proteomes" id="UP001140094"/>
    </source>
</evidence>
<dbReference type="CDD" id="cd13395">
    <property type="entry name" value="ASKHA_NBD_Arp4_ACTL6-like"/>
    <property type="match status" value="1"/>
</dbReference>
<evidence type="ECO:0000256" key="2">
    <source>
        <dbReference type="SAM" id="MobiDB-lite"/>
    </source>
</evidence>
<dbReference type="FunFam" id="3.30.420.40:FF:000058">
    <property type="entry name" value="Putative actin-related protein 5"/>
    <property type="match status" value="1"/>
</dbReference>
<gene>
    <name evidence="3" type="primary">ARP4</name>
    <name evidence="3" type="ORF">H4R20_005137</name>
</gene>
<dbReference type="SUPFAM" id="SSF53067">
    <property type="entry name" value="Actin-like ATPase domain"/>
    <property type="match status" value="2"/>
</dbReference>
<accession>A0A9W8HQV6</accession>
<comment type="caution">
    <text evidence="3">The sequence shown here is derived from an EMBL/GenBank/DDBJ whole genome shotgun (WGS) entry which is preliminary data.</text>
</comment>
<dbReference type="InterPro" id="IPR004000">
    <property type="entry name" value="Actin"/>
</dbReference>
<organism evidence="3 4">
    <name type="scientific">Coemansia guatemalensis</name>
    <dbReference type="NCBI Taxonomy" id="2761395"/>
    <lineage>
        <taxon>Eukaryota</taxon>
        <taxon>Fungi</taxon>
        <taxon>Fungi incertae sedis</taxon>
        <taxon>Zoopagomycota</taxon>
        <taxon>Kickxellomycotina</taxon>
        <taxon>Kickxellomycetes</taxon>
        <taxon>Kickxellales</taxon>
        <taxon>Kickxellaceae</taxon>
        <taxon>Coemansia</taxon>
    </lineage>
</organism>
<dbReference type="Gene3D" id="3.90.640.10">
    <property type="entry name" value="Actin, Chain A, domain 4"/>
    <property type="match status" value="1"/>
</dbReference>
<dbReference type="Gene3D" id="3.30.420.40">
    <property type="match status" value="3"/>
</dbReference>
<dbReference type="PANTHER" id="PTHR11937">
    <property type="entry name" value="ACTIN"/>
    <property type="match status" value="1"/>
</dbReference>
<dbReference type="PROSITE" id="PS00432">
    <property type="entry name" value="ACTINS_2"/>
    <property type="match status" value="1"/>
</dbReference>
<feature type="compositionally biased region" description="Low complexity" evidence="2">
    <location>
        <begin position="61"/>
        <end position="70"/>
    </location>
</feature>
<dbReference type="InterPro" id="IPR004001">
    <property type="entry name" value="Actin_CS"/>
</dbReference>
<evidence type="ECO:0000256" key="1">
    <source>
        <dbReference type="RuleBase" id="RU000487"/>
    </source>
</evidence>
<dbReference type="Pfam" id="PF00022">
    <property type="entry name" value="Actin"/>
    <property type="match status" value="1"/>
</dbReference>
<dbReference type="SMART" id="SM00268">
    <property type="entry name" value="ACTIN"/>
    <property type="match status" value="1"/>
</dbReference>
<comment type="similarity">
    <text evidence="1">Belongs to the actin family.</text>
</comment>
<proteinExistence type="inferred from homology"/>
<dbReference type="InterPro" id="IPR043129">
    <property type="entry name" value="ATPase_NBD"/>
</dbReference>
<dbReference type="EMBL" id="JANBUO010001602">
    <property type="protein sequence ID" value="KAJ2797562.1"/>
    <property type="molecule type" value="Genomic_DNA"/>
</dbReference>
<reference evidence="3" key="1">
    <citation type="submission" date="2022-07" db="EMBL/GenBank/DDBJ databases">
        <title>Phylogenomic reconstructions and comparative analyses of Kickxellomycotina fungi.</title>
        <authorList>
            <person name="Reynolds N.K."/>
            <person name="Stajich J.E."/>
            <person name="Barry K."/>
            <person name="Grigoriev I.V."/>
            <person name="Crous P."/>
            <person name="Smith M.E."/>
        </authorList>
    </citation>
    <scope>NUCLEOTIDE SEQUENCE</scope>
    <source>
        <strain evidence="3">NRRL 1565</strain>
    </source>
</reference>
<dbReference type="AlphaFoldDB" id="A0A9W8HQV6"/>
<evidence type="ECO:0000313" key="3">
    <source>
        <dbReference type="EMBL" id="KAJ2797562.1"/>
    </source>
</evidence>